<dbReference type="SUPFAM" id="SSF53098">
    <property type="entry name" value="Ribonuclease H-like"/>
    <property type="match status" value="1"/>
</dbReference>
<keyword evidence="2" id="KW-0479">Metal-binding</keyword>
<dbReference type="Proteomes" id="UP001454036">
    <property type="component" value="Unassembled WGS sequence"/>
</dbReference>
<evidence type="ECO:0000256" key="3">
    <source>
        <dbReference type="ARBA" id="ARBA00022771"/>
    </source>
</evidence>
<dbReference type="InterPro" id="IPR008906">
    <property type="entry name" value="HATC_C_dom"/>
</dbReference>
<comment type="caution">
    <text evidence="7">The sequence shown here is derived from an EMBL/GenBank/DDBJ whole genome shotgun (WGS) entry which is preliminary data.</text>
</comment>
<evidence type="ECO:0000313" key="7">
    <source>
        <dbReference type="EMBL" id="GAA0169057.1"/>
    </source>
</evidence>
<dbReference type="InterPro" id="IPR052035">
    <property type="entry name" value="ZnF_BED_domain_contain"/>
</dbReference>
<organism evidence="7 8">
    <name type="scientific">Lithospermum erythrorhizon</name>
    <name type="common">Purple gromwell</name>
    <name type="synonym">Lithospermum officinale var. erythrorhizon</name>
    <dbReference type="NCBI Taxonomy" id="34254"/>
    <lineage>
        <taxon>Eukaryota</taxon>
        <taxon>Viridiplantae</taxon>
        <taxon>Streptophyta</taxon>
        <taxon>Embryophyta</taxon>
        <taxon>Tracheophyta</taxon>
        <taxon>Spermatophyta</taxon>
        <taxon>Magnoliopsida</taxon>
        <taxon>eudicotyledons</taxon>
        <taxon>Gunneridae</taxon>
        <taxon>Pentapetalae</taxon>
        <taxon>asterids</taxon>
        <taxon>lamiids</taxon>
        <taxon>Boraginales</taxon>
        <taxon>Boraginaceae</taxon>
        <taxon>Boraginoideae</taxon>
        <taxon>Lithospermeae</taxon>
        <taxon>Lithospermum</taxon>
    </lineage>
</organism>
<dbReference type="EMBL" id="BAABME010006693">
    <property type="protein sequence ID" value="GAA0169057.1"/>
    <property type="molecule type" value="Genomic_DNA"/>
</dbReference>
<gene>
    <name evidence="7" type="ORF">LIER_23620</name>
</gene>
<evidence type="ECO:0000256" key="4">
    <source>
        <dbReference type="ARBA" id="ARBA00022833"/>
    </source>
</evidence>
<dbReference type="AlphaFoldDB" id="A0AAV3QY58"/>
<dbReference type="PANTHER" id="PTHR46481">
    <property type="entry name" value="ZINC FINGER BED DOMAIN-CONTAINING PROTEIN 4"/>
    <property type="match status" value="1"/>
</dbReference>
<reference evidence="7 8" key="1">
    <citation type="submission" date="2024-01" db="EMBL/GenBank/DDBJ databases">
        <title>The complete chloroplast genome sequence of Lithospermum erythrorhizon: insights into the phylogenetic relationship among Boraginaceae species and the maternal lineages of purple gromwells.</title>
        <authorList>
            <person name="Okada T."/>
            <person name="Watanabe K."/>
        </authorList>
    </citation>
    <scope>NUCLEOTIDE SEQUENCE [LARGE SCALE GENOMIC DNA]</scope>
</reference>
<sequence length="329" mass="38038">MVITRHFIDKNWTLEKRVLSFVNVLPPHNGPALAKEIHRVCNIYDINDKVCSVTVDNATANDVCIAILKKDHTLHSNLVLDGKLFHVRCCAHIINLLVRDGLKEIEHIVEVVRERVKYIFGLENRLRSFNEYRVNLKLHSNKLVLDNNTRWNSTYVMLQTAYTYRDCFTKYGQDDEAFERYVPNTVEWSLVHEKRIDDVMLAFKHVFDQYGIIYGDPKGKGPDSYNSYLKKPPSSTIGKRKFDDFMMKLQTQGKKNNDLELYFDEACYPNLTNFDALAWLRGNEGKYNVLSRMTNDILSIPITSVASESTFPAGGRIIDKKSLDEKGHH</sequence>
<dbReference type="GO" id="GO:0008270">
    <property type="term" value="F:zinc ion binding"/>
    <property type="evidence" value="ECO:0007669"/>
    <property type="project" value="UniProtKB-KW"/>
</dbReference>
<feature type="domain" description="HAT C-terminal dimerisation" evidence="6">
    <location>
        <begin position="258"/>
        <end position="322"/>
    </location>
</feature>
<proteinExistence type="predicted"/>
<keyword evidence="3" id="KW-0863">Zinc-finger</keyword>
<keyword evidence="5" id="KW-0539">Nucleus</keyword>
<dbReference type="GO" id="GO:0046983">
    <property type="term" value="F:protein dimerization activity"/>
    <property type="evidence" value="ECO:0007669"/>
    <property type="project" value="InterPro"/>
</dbReference>
<evidence type="ECO:0000256" key="5">
    <source>
        <dbReference type="ARBA" id="ARBA00023242"/>
    </source>
</evidence>
<evidence type="ECO:0000256" key="2">
    <source>
        <dbReference type="ARBA" id="ARBA00022723"/>
    </source>
</evidence>
<dbReference type="PANTHER" id="PTHR46481:SF10">
    <property type="entry name" value="ZINC FINGER BED DOMAIN-CONTAINING PROTEIN 39"/>
    <property type="match status" value="1"/>
</dbReference>
<name>A0AAV3QY58_LITER</name>
<dbReference type="Pfam" id="PF05699">
    <property type="entry name" value="Dimer_Tnp_hAT"/>
    <property type="match status" value="1"/>
</dbReference>
<protein>
    <recommendedName>
        <fullName evidence="6">HAT C-terminal dimerisation domain-containing protein</fullName>
    </recommendedName>
</protein>
<dbReference type="InterPro" id="IPR012337">
    <property type="entry name" value="RNaseH-like_sf"/>
</dbReference>
<evidence type="ECO:0000313" key="8">
    <source>
        <dbReference type="Proteomes" id="UP001454036"/>
    </source>
</evidence>
<keyword evidence="8" id="KW-1185">Reference proteome</keyword>
<evidence type="ECO:0000256" key="1">
    <source>
        <dbReference type="ARBA" id="ARBA00004123"/>
    </source>
</evidence>
<evidence type="ECO:0000259" key="6">
    <source>
        <dbReference type="Pfam" id="PF05699"/>
    </source>
</evidence>
<keyword evidence="4" id="KW-0862">Zinc</keyword>
<accession>A0AAV3QY58</accession>
<dbReference type="GO" id="GO:0005634">
    <property type="term" value="C:nucleus"/>
    <property type="evidence" value="ECO:0007669"/>
    <property type="project" value="UniProtKB-SubCell"/>
</dbReference>
<comment type="subcellular location">
    <subcellularLocation>
        <location evidence="1">Nucleus</location>
    </subcellularLocation>
</comment>